<keyword evidence="4" id="KW-0271">Exosome</keyword>
<dbReference type="GO" id="GO:0003723">
    <property type="term" value="F:RNA binding"/>
    <property type="evidence" value="ECO:0007669"/>
    <property type="project" value="UniProtKB-KW"/>
</dbReference>
<evidence type="ECO:0000259" key="7">
    <source>
        <dbReference type="PROSITE" id="PS50126"/>
    </source>
</evidence>
<keyword evidence="3" id="KW-0698">rRNA processing</keyword>
<keyword evidence="9" id="KW-1185">Reference proteome</keyword>
<dbReference type="Proteomes" id="UP000664859">
    <property type="component" value="Unassembled WGS sequence"/>
</dbReference>
<dbReference type="GO" id="GO:0004527">
    <property type="term" value="F:exonuclease activity"/>
    <property type="evidence" value="ECO:0007669"/>
    <property type="project" value="UniProtKB-KW"/>
</dbReference>
<dbReference type="CDD" id="cd05789">
    <property type="entry name" value="S1_Rrp4"/>
    <property type="match status" value="1"/>
</dbReference>
<evidence type="ECO:0000313" key="8">
    <source>
        <dbReference type="EMBL" id="KAG5192267.1"/>
    </source>
</evidence>
<dbReference type="PANTHER" id="PTHR21321:SF4">
    <property type="entry name" value="EXOSOME COMPLEX COMPONENT RRP4"/>
    <property type="match status" value="1"/>
</dbReference>
<accession>A0A836CMW4</accession>
<evidence type="ECO:0000256" key="5">
    <source>
        <dbReference type="ARBA" id="ARBA00022884"/>
    </source>
</evidence>
<dbReference type="GO" id="GO:0071035">
    <property type="term" value="P:nuclear polyadenylation-dependent rRNA catabolic process"/>
    <property type="evidence" value="ECO:0007669"/>
    <property type="project" value="TreeGrafter"/>
</dbReference>
<keyword evidence="8" id="KW-0269">Exonuclease</keyword>
<evidence type="ECO:0000256" key="4">
    <source>
        <dbReference type="ARBA" id="ARBA00022835"/>
    </source>
</evidence>
<evidence type="ECO:0000256" key="3">
    <source>
        <dbReference type="ARBA" id="ARBA00022552"/>
    </source>
</evidence>
<dbReference type="SUPFAM" id="SSF50249">
    <property type="entry name" value="Nucleic acid-binding proteins"/>
    <property type="match status" value="1"/>
</dbReference>
<comment type="subcellular location">
    <subcellularLocation>
        <location evidence="1">Nucleus</location>
    </subcellularLocation>
</comment>
<dbReference type="GO" id="GO:0000467">
    <property type="term" value="P:exonucleolytic trimming to generate mature 3'-end of 5.8S rRNA from tricistronic rRNA transcript (SSU-rRNA, 5.8S rRNA, LSU-rRNA)"/>
    <property type="evidence" value="ECO:0007669"/>
    <property type="project" value="TreeGrafter"/>
</dbReference>
<name>A0A836CMW4_9STRA</name>
<keyword evidence="5" id="KW-0694">RNA-binding</keyword>
<dbReference type="Gene3D" id="2.40.50.140">
    <property type="entry name" value="Nucleic acid-binding proteins"/>
    <property type="match status" value="1"/>
</dbReference>
<dbReference type="InterPro" id="IPR025721">
    <property type="entry name" value="Exosome_cplx_N_dom"/>
</dbReference>
<dbReference type="PANTHER" id="PTHR21321">
    <property type="entry name" value="PNAS-3 RELATED"/>
    <property type="match status" value="1"/>
</dbReference>
<evidence type="ECO:0000256" key="6">
    <source>
        <dbReference type="ARBA" id="ARBA00023242"/>
    </source>
</evidence>
<organism evidence="8 9">
    <name type="scientific">Tribonema minus</name>
    <dbReference type="NCBI Taxonomy" id="303371"/>
    <lineage>
        <taxon>Eukaryota</taxon>
        <taxon>Sar</taxon>
        <taxon>Stramenopiles</taxon>
        <taxon>Ochrophyta</taxon>
        <taxon>PX clade</taxon>
        <taxon>Xanthophyceae</taxon>
        <taxon>Tribonematales</taxon>
        <taxon>Tribonemataceae</taxon>
        <taxon>Tribonema</taxon>
    </lineage>
</organism>
<dbReference type="Pfam" id="PF21266">
    <property type="entry name" value="S1_RRP4"/>
    <property type="match status" value="1"/>
</dbReference>
<dbReference type="InterPro" id="IPR036612">
    <property type="entry name" value="KH_dom_type_1_sf"/>
</dbReference>
<dbReference type="AlphaFoldDB" id="A0A836CMW4"/>
<dbReference type="GO" id="GO:0071038">
    <property type="term" value="P:TRAMP-dependent tRNA surveillance pathway"/>
    <property type="evidence" value="ECO:0007669"/>
    <property type="project" value="TreeGrafter"/>
</dbReference>
<dbReference type="CDD" id="cd22525">
    <property type="entry name" value="KH-I_Rrp4_eukar"/>
    <property type="match status" value="1"/>
</dbReference>
<dbReference type="GO" id="GO:0034475">
    <property type="term" value="P:U4 snRNA 3'-end processing"/>
    <property type="evidence" value="ECO:0007669"/>
    <property type="project" value="TreeGrafter"/>
</dbReference>
<keyword evidence="8" id="KW-0378">Hydrolase</keyword>
<protein>
    <submittedName>
        <fullName evidence="8">Putative exonuclease</fullName>
    </submittedName>
</protein>
<comment type="caution">
    <text evidence="8">The sequence shown here is derived from an EMBL/GenBank/DDBJ whole genome shotgun (WGS) entry which is preliminary data.</text>
</comment>
<dbReference type="Gene3D" id="2.40.50.100">
    <property type="match status" value="1"/>
</dbReference>
<dbReference type="FunFam" id="2.40.50.140:FF:000038">
    <property type="entry name" value="Exosome complex component RRP4"/>
    <property type="match status" value="1"/>
</dbReference>
<dbReference type="Pfam" id="PF14382">
    <property type="entry name" value="ECR1_N"/>
    <property type="match status" value="1"/>
</dbReference>
<evidence type="ECO:0000256" key="1">
    <source>
        <dbReference type="ARBA" id="ARBA00004123"/>
    </source>
</evidence>
<evidence type="ECO:0000256" key="2">
    <source>
        <dbReference type="ARBA" id="ARBA00009155"/>
    </source>
</evidence>
<keyword evidence="8" id="KW-0540">Nuclease</keyword>
<dbReference type="SUPFAM" id="SSF54791">
    <property type="entry name" value="Eukaryotic type KH-domain (KH-domain type I)"/>
    <property type="match status" value="1"/>
</dbReference>
<dbReference type="GO" id="GO:0000177">
    <property type="term" value="C:cytoplasmic exosome (RNase complex)"/>
    <property type="evidence" value="ECO:0007669"/>
    <property type="project" value="TreeGrafter"/>
</dbReference>
<dbReference type="GO" id="GO:0071034">
    <property type="term" value="P:CUT catabolic process"/>
    <property type="evidence" value="ECO:0007669"/>
    <property type="project" value="TreeGrafter"/>
</dbReference>
<dbReference type="InterPro" id="IPR004088">
    <property type="entry name" value="KH_dom_type_1"/>
</dbReference>
<dbReference type="PROSITE" id="PS50126">
    <property type="entry name" value="S1"/>
    <property type="match status" value="1"/>
</dbReference>
<reference evidence="8" key="1">
    <citation type="submission" date="2021-02" db="EMBL/GenBank/DDBJ databases">
        <title>First Annotated Genome of the Yellow-green Alga Tribonema minus.</title>
        <authorList>
            <person name="Mahan K.M."/>
        </authorList>
    </citation>
    <scope>NUCLEOTIDE SEQUENCE</scope>
    <source>
        <strain evidence="8">UTEX B ZZ1240</strain>
    </source>
</reference>
<comment type="similarity">
    <text evidence="2">Belongs to the RRP4 family.</text>
</comment>
<dbReference type="Pfam" id="PF15985">
    <property type="entry name" value="KH_6"/>
    <property type="match status" value="1"/>
</dbReference>
<dbReference type="InterPro" id="IPR012340">
    <property type="entry name" value="NA-bd_OB-fold"/>
</dbReference>
<dbReference type="EMBL" id="JAFCMP010000008">
    <property type="protein sequence ID" value="KAG5192267.1"/>
    <property type="molecule type" value="Genomic_DNA"/>
</dbReference>
<feature type="domain" description="S1 motif" evidence="7">
    <location>
        <begin position="65"/>
        <end position="143"/>
    </location>
</feature>
<keyword evidence="6" id="KW-0539">Nucleus</keyword>
<dbReference type="GO" id="GO:0000176">
    <property type="term" value="C:nuclear exosome (RNase complex)"/>
    <property type="evidence" value="ECO:0007669"/>
    <property type="project" value="TreeGrafter"/>
</dbReference>
<dbReference type="InterPro" id="IPR003029">
    <property type="entry name" value="S1_domain"/>
</dbReference>
<dbReference type="OrthoDB" id="1650at2759"/>
<dbReference type="SUPFAM" id="SSF110324">
    <property type="entry name" value="Ribosomal L27 protein-like"/>
    <property type="match status" value="1"/>
</dbReference>
<proteinExistence type="inferred from homology"/>
<gene>
    <name evidence="8" type="ORF">JKP88DRAFT_266265</name>
</gene>
<evidence type="ECO:0000313" key="9">
    <source>
        <dbReference type="Proteomes" id="UP000664859"/>
    </source>
</evidence>
<sequence>MSSIVVPGQVITAEGGFLRGHGTYIQESEDGGEPQLIACVAGVVERVNKLISVRPVKSRYIGEVGDLVVGRVTEVGGKRWKVDVGGHQDAILMLSSVNLPGGAQRKRTYEDQLQMRTFFKENDLISAEVQQIQQDGSIVLHTRSLKYGKLENGQLLRVPQVLVKRLKQHFITLAPPIGVDVVLGTNGRVWITRAMPAEWTGGTSEGADMDTNVLTSKAETLMQLRRLHAETPILRDERERICRVRNAVVTLQHAFALITPDAIAAVYARSVEAGMAAKDMLQAEALASLMPQLDN</sequence>
<dbReference type="InterPro" id="IPR048565">
    <property type="entry name" value="S1_RRP4"/>
</dbReference>
<dbReference type="InterPro" id="IPR026699">
    <property type="entry name" value="Exosome_RNA_bind1/RRP40/RRP4"/>
</dbReference>
<dbReference type="SMART" id="SM00316">
    <property type="entry name" value="S1"/>
    <property type="match status" value="1"/>
</dbReference>
<dbReference type="GO" id="GO:0071051">
    <property type="term" value="P:poly(A)-dependent snoRNA 3'-end processing"/>
    <property type="evidence" value="ECO:0007669"/>
    <property type="project" value="TreeGrafter"/>
</dbReference>